<proteinExistence type="predicted"/>
<evidence type="ECO:0000256" key="3">
    <source>
        <dbReference type="ARBA" id="ARBA00022844"/>
    </source>
</evidence>
<reference evidence="5 6" key="1">
    <citation type="submission" date="2023-08" db="EMBL/GenBank/DDBJ databases">
        <authorList>
            <person name="Du S."/>
            <person name="Wu Z."/>
            <person name="Wu Y."/>
            <person name="Yang M."/>
            <person name="Shao J."/>
            <person name="Liu H."/>
            <person name="Zhao Y."/>
            <person name="Zhang Z."/>
        </authorList>
    </citation>
    <scope>NUCLEOTIDE SEQUENCE [LARGE SCALE GENOMIC DNA]</scope>
</reference>
<keyword evidence="3" id="KW-0946">Virion</keyword>
<keyword evidence="2" id="KW-1227">Viral tail protein</keyword>
<evidence type="ECO:0000259" key="4">
    <source>
        <dbReference type="Pfam" id="PF03906"/>
    </source>
</evidence>
<accession>A0AAX3ZWF9</accession>
<protein>
    <recommendedName>
        <fullName evidence="4">Bacteriophage T7 tail fibre protein-like N-terminal domain-containing protein</fullName>
    </recommendedName>
</protein>
<keyword evidence="6" id="KW-1185">Reference proteome</keyword>
<feature type="domain" description="Bacteriophage T7 tail fibre protein-like N-terminal" evidence="4">
    <location>
        <begin position="1"/>
        <end position="121"/>
    </location>
</feature>
<organism evidence="5 6">
    <name type="scientific">Roseobacter phage CRP-804</name>
    <dbReference type="NCBI Taxonomy" id="3072850"/>
    <lineage>
        <taxon>Viruses</taxon>
        <taxon>Duplodnaviria</taxon>
        <taxon>Heunggongvirae</taxon>
        <taxon>Uroviricota</taxon>
        <taxon>Caudoviricetes</taxon>
        <taxon>Autographivirales</taxon>
        <taxon>Autographivirales incertae sedis</taxon>
        <taxon>Triteiavirus</taxon>
        <taxon>Triteiavirus CRP804</taxon>
    </lineage>
</organism>
<evidence type="ECO:0000256" key="2">
    <source>
        <dbReference type="ARBA" id="ARBA00022732"/>
    </source>
</evidence>
<sequence>MATTKFSVSAYTADGVTTDFLITWDYLDEDHIAVYVDGTPNYDPTSTYTFEQINATTLRITDEFGNAVPSGSAIEIRRETPIATRAVTFVDGSSFLAEDLNKNSDYLLYSMQEALDTVEAAAQDGALAAQVATEALRDETQVLRDETEVLKDTAGTYLATVQADATAADNHRIAAAASEAAAATSETNAATSETNAAASATASATSAANALASEQASATSEAAALASQQAAETAEIGAAASATAAATSETNAAASATAAATSETNAAATLASVEGIYDQFDDRYLGPKATDPVTDNDGNPLVQGTLYFSTSENVMKVYDGANWDAATSAGGASLLNYNFTATAGQTAFSGVDDNAQTLSYAQNNIIVTLNGITLEDGTDYTATDGVTITLTSAAAAGDELNIIAFKTFAVADTVSASNGGTFSNPITINRATSDGTIIDLQKDGSSVGSIGTPFTGELYIQATGANSSGLLFTSGNTIQPRKNSAADDGNIDIGTGGNRFKNLYLSGGVYLGGTGAANYLDDYEEGTWTVTVTSGTVSNFRQATYTKIGNIVHCQVAINTFSDTSSSNAVQINLPFVPFSNDRSTIGMSVLSANISGINDMNGYLESGNVVRFYASVTGVSGYDYLKHSDLGSGAVMYVGFSYFAA</sequence>
<evidence type="ECO:0000313" key="6">
    <source>
        <dbReference type="Proteomes" id="UP001301871"/>
    </source>
</evidence>
<dbReference type="InterPro" id="IPR005604">
    <property type="entry name" value="Phage_T7_tail_fibre-like_N"/>
</dbReference>
<gene>
    <name evidence="5" type="ORF">CRP804_gp35</name>
</gene>
<name>A0AAX3ZWF9_9CAUD</name>
<dbReference type="Proteomes" id="UP001301871">
    <property type="component" value="Segment"/>
</dbReference>
<comment type="subcellular location">
    <subcellularLocation>
        <location evidence="1">Virion</location>
    </subcellularLocation>
</comment>
<dbReference type="GO" id="GO:0098015">
    <property type="term" value="C:virus tail"/>
    <property type="evidence" value="ECO:0007669"/>
    <property type="project" value="UniProtKB-KW"/>
</dbReference>
<evidence type="ECO:0000256" key="1">
    <source>
        <dbReference type="ARBA" id="ARBA00004328"/>
    </source>
</evidence>
<evidence type="ECO:0000313" key="5">
    <source>
        <dbReference type="EMBL" id="WMM94913.1"/>
    </source>
</evidence>
<dbReference type="EMBL" id="OR420734">
    <property type="protein sequence ID" value="WMM94913.1"/>
    <property type="molecule type" value="Genomic_DNA"/>
</dbReference>
<dbReference type="Pfam" id="PF03906">
    <property type="entry name" value="Phage_T7_tail"/>
    <property type="match status" value="1"/>
</dbReference>